<evidence type="ECO:0000259" key="1">
    <source>
        <dbReference type="Pfam" id="PF20241"/>
    </source>
</evidence>
<protein>
    <recommendedName>
        <fullName evidence="1">DUF6598 domain-containing protein</fullName>
    </recommendedName>
</protein>
<dbReference type="InterPro" id="IPR046533">
    <property type="entry name" value="DUF6598"/>
</dbReference>
<feature type="domain" description="DUF6598" evidence="1">
    <location>
        <begin position="65"/>
        <end position="289"/>
    </location>
</feature>
<dbReference type="OrthoDB" id="686435at2759"/>
<accession>A0A835A1F1</accession>
<dbReference type="Pfam" id="PF20241">
    <property type="entry name" value="DUF6598"/>
    <property type="match status" value="1"/>
</dbReference>
<evidence type="ECO:0000313" key="3">
    <source>
        <dbReference type="Proteomes" id="UP000636709"/>
    </source>
</evidence>
<dbReference type="AlphaFoldDB" id="A0A835A1F1"/>
<gene>
    <name evidence="2" type="ORF">HU200_066722</name>
</gene>
<comment type="caution">
    <text evidence="2">The sequence shown here is derived from an EMBL/GenBank/DDBJ whole genome shotgun (WGS) entry which is preliminary data.</text>
</comment>
<proteinExistence type="predicted"/>
<dbReference type="PANTHER" id="PTHR33065">
    <property type="entry name" value="OS07G0486400 PROTEIN"/>
    <property type="match status" value="1"/>
</dbReference>
<dbReference type="Proteomes" id="UP000636709">
    <property type="component" value="Unassembled WGS sequence"/>
</dbReference>
<dbReference type="PANTHER" id="PTHR33065:SF186">
    <property type="entry name" value="OS08G0134900 PROTEIN"/>
    <property type="match status" value="1"/>
</dbReference>
<name>A0A835A1F1_9POAL</name>
<evidence type="ECO:0000313" key="2">
    <source>
        <dbReference type="EMBL" id="KAF8643665.1"/>
    </source>
</evidence>
<organism evidence="2 3">
    <name type="scientific">Digitaria exilis</name>
    <dbReference type="NCBI Taxonomy" id="1010633"/>
    <lineage>
        <taxon>Eukaryota</taxon>
        <taxon>Viridiplantae</taxon>
        <taxon>Streptophyta</taxon>
        <taxon>Embryophyta</taxon>
        <taxon>Tracheophyta</taxon>
        <taxon>Spermatophyta</taxon>
        <taxon>Magnoliopsida</taxon>
        <taxon>Liliopsida</taxon>
        <taxon>Poales</taxon>
        <taxon>Poaceae</taxon>
        <taxon>PACMAD clade</taxon>
        <taxon>Panicoideae</taxon>
        <taxon>Panicodae</taxon>
        <taxon>Paniceae</taxon>
        <taxon>Anthephorinae</taxon>
        <taxon>Digitaria</taxon>
    </lineage>
</organism>
<dbReference type="EMBL" id="JACEFO010003178">
    <property type="protein sequence ID" value="KAF8643665.1"/>
    <property type="molecule type" value="Genomic_DNA"/>
</dbReference>
<keyword evidence="3" id="KW-1185">Reference proteome</keyword>
<reference evidence="2" key="1">
    <citation type="submission" date="2020-07" db="EMBL/GenBank/DDBJ databases">
        <title>Genome sequence and genetic diversity analysis of an under-domesticated orphan crop, white fonio (Digitaria exilis).</title>
        <authorList>
            <person name="Bennetzen J.L."/>
            <person name="Chen S."/>
            <person name="Ma X."/>
            <person name="Wang X."/>
            <person name="Yssel A.E.J."/>
            <person name="Chaluvadi S.R."/>
            <person name="Johnson M."/>
            <person name="Gangashetty P."/>
            <person name="Hamidou F."/>
            <person name="Sanogo M.D."/>
            <person name="Zwaenepoel A."/>
            <person name="Wallace J."/>
            <person name="Van De Peer Y."/>
            <person name="Van Deynze A."/>
        </authorList>
    </citation>
    <scope>NUCLEOTIDE SEQUENCE</scope>
    <source>
        <tissue evidence="2">Leaves</tissue>
    </source>
</reference>
<sequence length="302" mass="34145">MELPLKTTRSLTWDQLVVKALHVIRCPEFTEYNPKTGLTLPTRFCQHNIAFFDLDKEYFWRFEHSVNVISIKVAESDVGYPIKIYGTVLARDQYDYRCVYLFNRSRDNPQLLKSKKDALTLTGPFRALAVTDSMFFEVHLKIKSDDDAVDQDFSKGQPMAVPIRSCLSTVVIVYSPVPLAVQASLQVKILNGAARASCFNGKLTAWTTGNRNKITLYDSRAAGTQTQLGDGGCVALTRRVVAVPLDEGLVLKACHKAQCSHELVLRHDAERDVEECNLKLGSYELQVKVVWTAVDRQRRRKM</sequence>